<feature type="compositionally biased region" description="Basic residues" evidence="1">
    <location>
        <begin position="17"/>
        <end position="31"/>
    </location>
</feature>
<evidence type="ECO:0000256" key="1">
    <source>
        <dbReference type="SAM" id="MobiDB-lite"/>
    </source>
</evidence>
<comment type="caution">
    <text evidence="2">The sequence shown here is derived from an EMBL/GenBank/DDBJ whole genome shotgun (WGS) entry which is preliminary data.</text>
</comment>
<sequence length="195" mass="20832">MPRGTAKGGAKAPAKAATRKPHAKSSKRHTKVSTINLGNGQRRERTQLPLRFAEASQPNSRREEQGAAAEGNNNGHGNRGNDNNDGDDSNNDCHNGDGDDHSDSDDGNFGQGPITQTRRNGQRATNVGLVRTVGGREPGHTGSDEGLVSSIPWTATEGHRGCRVRRTSGVVVCVRPALEPDEGSWRRLCRLAQSP</sequence>
<accession>A0A080ZHJ6</accession>
<feature type="compositionally biased region" description="Low complexity" evidence="1">
    <location>
        <begin position="1"/>
        <end position="16"/>
    </location>
</feature>
<gene>
    <name evidence="2" type="ORF">F444_16644</name>
</gene>
<name>A0A080ZHJ6_PHYNI</name>
<dbReference type="Proteomes" id="UP000028582">
    <property type="component" value="Unassembled WGS sequence"/>
</dbReference>
<dbReference type="AlphaFoldDB" id="A0A080ZHJ6"/>
<evidence type="ECO:0000313" key="2">
    <source>
        <dbReference type="EMBL" id="ETO66107.1"/>
    </source>
</evidence>
<feature type="compositionally biased region" description="Low complexity" evidence="1">
    <location>
        <begin position="71"/>
        <end position="83"/>
    </location>
</feature>
<proteinExistence type="predicted"/>
<protein>
    <submittedName>
        <fullName evidence="2">Uncharacterized protein</fullName>
    </submittedName>
</protein>
<feature type="compositionally biased region" description="Polar residues" evidence="1">
    <location>
        <begin position="113"/>
        <end position="125"/>
    </location>
</feature>
<feature type="region of interest" description="Disordered" evidence="1">
    <location>
        <begin position="1"/>
        <end position="127"/>
    </location>
</feature>
<reference evidence="2 3" key="1">
    <citation type="submission" date="2013-11" db="EMBL/GenBank/DDBJ databases">
        <title>The Genome Sequence of Phytophthora parasitica P1976.</title>
        <authorList>
            <consortium name="The Broad Institute Genomics Platform"/>
            <person name="Russ C."/>
            <person name="Tyler B."/>
            <person name="Panabieres F."/>
            <person name="Shan W."/>
            <person name="Tripathy S."/>
            <person name="Grunwald N."/>
            <person name="Machado M."/>
            <person name="Johnson C.S."/>
            <person name="Walker B."/>
            <person name="Young S."/>
            <person name="Zeng Q."/>
            <person name="Gargeya S."/>
            <person name="Fitzgerald M."/>
            <person name="Haas B."/>
            <person name="Abouelleil A."/>
            <person name="Allen A.W."/>
            <person name="Alvarado L."/>
            <person name="Arachchi H.M."/>
            <person name="Berlin A.M."/>
            <person name="Chapman S.B."/>
            <person name="Gainer-Dewar J."/>
            <person name="Goldberg J."/>
            <person name="Griggs A."/>
            <person name="Gujja S."/>
            <person name="Hansen M."/>
            <person name="Howarth C."/>
            <person name="Imamovic A."/>
            <person name="Ireland A."/>
            <person name="Larimer J."/>
            <person name="McCowan C."/>
            <person name="Murphy C."/>
            <person name="Pearson M."/>
            <person name="Poon T.W."/>
            <person name="Priest M."/>
            <person name="Roberts A."/>
            <person name="Saif S."/>
            <person name="Shea T."/>
            <person name="Sisk P."/>
            <person name="Sykes S."/>
            <person name="Wortman J."/>
            <person name="Nusbaum C."/>
            <person name="Birren B."/>
        </authorList>
    </citation>
    <scope>NUCLEOTIDE SEQUENCE [LARGE SCALE GENOMIC DNA]</scope>
    <source>
        <strain evidence="2 3">P1976</strain>
    </source>
</reference>
<organism evidence="2 3">
    <name type="scientific">Phytophthora nicotianae P1976</name>
    <dbReference type="NCBI Taxonomy" id="1317066"/>
    <lineage>
        <taxon>Eukaryota</taxon>
        <taxon>Sar</taxon>
        <taxon>Stramenopiles</taxon>
        <taxon>Oomycota</taxon>
        <taxon>Peronosporomycetes</taxon>
        <taxon>Peronosporales</taxon>
        <taxon>Peronosporaceae</taxon>
        <taxon>Phytophthora</taxon>
    </lineage>
</organism>
<dbReference type="EMBL" id="ANJA01003093">
    <property type="protein sequence ID" value="ETO66107.1"/>
    <property type="molecule type" value="Genomic_DNA"/>
</dbReference>
<evidence type="ECO:0000313" key="3">
    <source>
        <dbReference type="Proteomes" id="UP000028582"/>
    </source>
</evidence>